<protein>
    <recommendedName>
        <fullName evidence="3">ABM domain-containing protein</fullName>
    </recommendedName>
</protein>
<sequence>MSTQPSGILGVLPKSYQTSKNVRNDGSINYITCMCKFSDKVPQEQLVEVAKQWAEDPKYLQLYVRKCSKDQQYTIGFMYDFSHEEPNEGQNKRFMDPVMNILKRQFGNDLVGWDVASPTWIIK</sequence>
<evidence type="ECO:0000313" key="1">
    <source>
        <dbReference type="EMBL" id="OGN06857.1"/>
    </source>
</evidence>
<dbReference type="EMBL" id="MGJN01000014">
    <property type="protein sequence ID" value="OGN06857.1"/>
    <property type="molecule type" value="Genomic_DNA"/>
</dbReference>
<gene>
    <name evidence="1" type="ORF">A3B86_03095</name>
</gene>
<accession>A0A1F8F142</accession>
<dbReference type="AlphaFoldDB" id="A0A1F8F142"/>
<dbReference type="Proteomes" id="UP000176834">
    <property type="component" value="Unassembled WGS sequence"/>
</dbReference>
<proteinExistence type="predicted"/>
<name>A0A1F8F142_9BACT</name>
<evidence type="ECO:0000313" key="2">
    <source>
        <dbReference type="Proteomes" id="UP000176834"/>
    </source>
</evidence>
<evidence type="ECO:0008006" key="3">
    <source>
        <dbReference type="Google" id="ProtNLM"/>
    </source>
</evidence>
<reference evidence="1 2" key="1">
    <citation type="journal article" date="2016" name="Nat. Commun.">
        <title>Thousands of microbial genomes shed light on interconnected biogeochemical processes in an aquifer system.</title>
        <authorList>
            <person name="Anantharaman K."/>
            <person name="Brown C.T."/>
            <person name="Hug L.A."/>
            <person name="Sharon I."/>
            <person name="Castelle C.J."/>
            <person name="Probst A.J."/>
            <person name="Thomas B.C."/>
            <person name="Singh A."/>
            <person name="Wilkins M.J."/>
            <person name="Karaoz U."/>
            <person name="Brodie E.L."/>
            <person name="Williams K.H."/>
            <person name="Hubbard S.S."/>
            <person name="Banfield J.F."/>
        </authorList>
    </citation>
    <scope>NUCLEOTIDE SEQUENCE [LARGE SCALE GENOMIC DNA]</scope>
</reference>
<organism evidence="1 2">
    <name type="scientific">Candidatus Yanofskybacteria bacterium RIFCSPHIGHO2_02_FULL_38_22b</name>
    <dbReference type="NCBI Taxonomy" id="1802673"/>
    <lineage>
        <taxon>Bacteria</taxon>
        <taxon>Candidatus Yanofskyibacteriota</taxon>
    </lineage>
</organism>
<comment type="caution">
    <text evidence="1">The sequence shown here is derived from an EMBL/GenBank/DDBJ whole genome shotgun (WGS) entry which is preliminary data.</text>
</comment>